<dbReference type="InterPro" id="IPR001279">
    <property type="entry name" value="Metallo-B-lactamas"/>
</dbReference>
<dbReference type="InterPro" id="IPR044094">
    <property type="entry name" value="AtsA-like_MBL-fold"/>
</dbReference>
<dbReference type="EMBL" id="PGFA01000001">
    <property type="protein sequence ID" value="PJJ59800.1"/>
    <property type="molecule type" value="Genomic_DNA"/>
</dbReference>
<feature type="domain" description="Metallo-beta-lactamase" evidence="3">
    <location>
        <begin position="43"/>
        <end position="243"/>
    </location>
</feature>
<dbReference type="OrthoDB" id="9794898at2"/>
<dbReference type="RefSeq" id="WP_100335491.1">
    <property type="nucleotide sequence ID" value="NZ_PGFA01000001.1"/>
</dbReference>
<evidence type="ECO:0000313" key="5">
    <source>
        <dbReference type="Proteomes" id="UP000228535"/>
    </source>
</evidence>
<keyword evidence="5" id="KW-1185">Reference proteome</keyword>
<reference evidence="4 5" key="1">
    <citation type="submission" date="2017-11" db="EMBL/GenBank/DDBJ databases">
        <title>Genomic Encyclopedia of Archaeal and Bacterial Type Strains, Phase II (KMG-II): From Individual Species to Whole Genera.</title>
        <authorList>
            <person name="Goeker M."/>
        </authorList>
    </citation>
    <scope>NUCLEOTIDE SEQUENCE [LARGE SCALE GENOMIC DNA]</scope>
    <source>
        <strain evidence="4 5">DSM 11115</strain>
    </source>
</reference>
<dbReference type="AlphaFoldDB" id="A0A2M9BPE5"/>
<dbReference type="Pfam" id="PF12706">
    <property type="entry name" value="Lactamase_B_2"/>
    <property type="match status" value="1"/>
</dbReference>
<dbReference type="CDD" id="cd07719">
    <property type="entry name" value="arylsulfatase_AtsA-like_MBL-fold"/>
    <property type="match status" value="1"/>
</dbReference>
<evidence type="ECO:0000256" key="2">
    <source>
        <dbReference type="SAM" id="SignalP"/>
    </source>
</evidence>
<dbReference type="Gene3D" id="3.60.15.10">
    <property type="entry name" value="Ribonuclease Z/Hydroxyacylglutathione hydrolase-like"/>
    <property type="match status" value="1"/>
</dbReference>
<dbReference type="PANTHER" id="PTHR46018">
    <property type="entry name" value="ZINC PHOSPHODIESTERASE ELAC PROTEIN 1"/>
    <property type="match status" value="1"/>
</dbReference>
<dbReference type="GO" id="GO:0042781">
    <property type="term" value="F:3'-tRNA processing endoribonuclease activity"/>
    <property type="evidence" value="ECO:0007669"/>
    <property type="project" value="TreeGrafter"/>
</dbReference>
<accession>A0A2M9BPE5</accession>
<dbReference type="SUPFAM" id="SSF56281">
    <property type="entry name" value="Metallo-hydrolase/oxidoreductase"/>
    <property type="match status" value="1"/>
</dbReference>
<name>A0A2M9BPE5_9BACT</name>
<protein>
    <submittedName>
        <fullName evidence="4">Ribonuclease Z</fullName>
    </submittedName>
</protein>
<dbReference type="Proteomes" id="UP000228535">
    <property type="component" value="Unassembled WGS sequence"/>
</dbReference>
<dbReference type="InterPro" id="IPR036866">
    <property type="entry name" value="RibonucZ/Hydroxyglut_hydro"/>
</dbReference>
<feature type="chain" id="PRO_5014838356" evidence="2">
    <location>
        <begin position="24"/>
        <end position="321"/>
    </location>
</feature>
<sequence>MNYVVPRLVVLALAVLTQFTSPAQSLKVTLLGTGAPIPRLDRFGPSILVEAGPAKLLFDCGRGATQRLWQLKIPLGTIQTVFFTHLHSDHVVGFPDLWLTGWLPTPFGGRSVPLRVIGPAGTVAMTDALRQAYAWDTSVRPTENLPAPGISLAAKDIKEGVVYDQDGVKVTAFDVAHGPHLTPALGYRIEYAGRSVLLSGDTGFSENLIRFGKGVDVVVHEVAAATEELLQQSKTAGQILSYHTQPEEAGKVFSRLTPRLAVYSHVVLLSTVPNLPPPGADVLIPRTRKTYTGPLELGEDLMTIEIGTSITVKRFVPPGKG</sequence>
<keyword evidence="1" id="KW-0378">Hydrolase</keyword>
<dbReference type="SMART" id="SM00849">
    <property type="entry name" value="Lactamase_B"/>
    <property type="match status" value="1"/>
</dbReference>
<dbReference type="PANTHER" id="PTHR46018:SF2">
    <property type="entry name" value="ZINC PHOSPHODIESTERASE ELAC PROTEIN 1"/>
    <property type="match status" value="1"/>
</dbReference>
<evidence type="ECO:0000259" key="3">
    <source>
        <dbReference type="SMART" id="SM00849"/>
    </source>
</evidence>
<evidence type="ECO:0000313" key="4">
    <source>
        <dbReference type="EMBL" id="PJJ59800.1"/>
    </source>
</evidence>
<evidence type="ECO:0000256" key="1">
    <source>
        <dbReference type="ARBA" id="ARBA00022801"/>
    </source>
</evidence>
<keyword evidence="2" id="KW-0732">Signal</keyword>
<proteinExistence type="predicted"/>
<comment type="caution">
    <text evidence="4">The sequence shown here is derived from an EMBL/GenBank/DDBJ whole genome shotgun (WGS) entry which is preliminary data.</text>
</comment>
<feature type="signal peptide" evidence="2">
    <location>
        <begin position="1"/>
        <end position="23"/>
    </location>
</feature>
<organism evidence="4 5">
    <name type="scientific">Hymenobacter chitinivorans DSM 11115</name>
    <dbReference type="NCBI Taxonomy" id="1121954"/>
    <lineage>
        <taxon>Bacteria</taxon>
        <taxon>Pseudomonadati</taxon>
        <taxon>Bacteroidota</taxon>
        <taxon>Cytophagia</taxon>
        <taxon>Cytophagales</taxon>
        <taxon>Hymenobacteraceae</taxon>
        <taxon>Hymenobacter</taxon>
    </lineage>
</organism>
<gene>
    <name evidence="4" type="ORF">CLV45_1222</name>
</gene>